<keyword evidence="1" id="KW-0472">Membrane</keyword>
<dbReference type="PANTHER" id="PTHR37305:SF1">
    <property type="entry name" value="MEMBRANE PROTEIN"/>
    <property type="match status" value="1"/>
</dbReference>
<dbReference type="AlphaFoldDB" id="A0A1T2X723"/>
<feature type="transmembrane region" description="Helical" evidence="1">
    <location>
        <begin position="53"/>
        <end position="77"/>
    </location>
</feature>
<protein>
    <recommendedName>
        <fullName evidence="4">ABC transporter permease</fullName>
    </recommendedName>
</protein>
<feature type="transmembrane region" description="Helical" evidence="1">
    <location>
        <begin position="98"/>
        <end position="125"/>
    </location>
</feature>
<evidence type="ECO:0000313" key="2">
    <source>
        <dbReference type="EMBL" id="OPA75625.1"/>
    </source>
</evidence>
<proteinExistence type="predicted"/>
<comment type="caution">
    <text evidence="2">The sequence shown here is derived from an EMBL/GenBank/DDBJ whole genome shotgun (WGS) entry which is preliminary data.</text>
</comment>
<sequence>MFIQLFRNEIMKMNSKKQGLYFNAFLILFIGAIGLAIALFSKTTAASMDAGSFTSLIVMIVPQIVMLFGIVLGAQIVTEEFKDGTVKQLLIRPASRTAVLLSKYAAVGVMFLFSFIIMLVASFAIGAGLFGLGGDVTLMDNAMDVFYIFPFSLFLMTLSFAAGVFTTSLGLSIGIGLFFNVFSSMFGLLAGKYAWSKFVVLKYTSLAHYVPGSNDPLGITLGFALGITVIYIAVVVLASIVRFKTKEIN</sequence>
<dbReference type="STRING" id="1324314.BVG16_20000"/>
<dbReference type="Pfam" id="PF12730">
    <property type="entry name" value="ABC2_membrane_4"/>
    <property type="match status" value="1"/>
</dbReference>
<feature type="transmembrane region" description="Helical" evidence="1">
    <location>
        <begin position="20"/>
        <end position="41"/>
    </location>
</feature>
<dbReference type="OrthoDB" id="8613028at2"/>
<gene>
    <name evidence="2" type="ORF">BVG16_20000</name>
</gene>
<keyword evidence="3" id="KW-1185">Reference proteome</keyword>
<accession>A0A1T2X723</accession>
<evidence type="ECO:0008006" key="4">
    <source>
        <dbReference type="Google" id="ProtNLM"/>
    </source>
</evidence>
<keyword evidence="1" id="KW-1133">Transmembrane helix</keyword>
<dbReference type="RefSeq" id="WP_078500897.1">
    <property type="nucleotide sequence ID" value="NZ_MSZX01000008.1"/>
</dbReference>
<dbReference type="EMBL" id="MSZX01000008">
    <property type="protein sequence ID" value="OPA75625.1"/>
    <property type="molecule type" value="Genomic_DNA"/>
</dbReference>
<feature type="transmembrane region" description="Helical" evidence="1">
    <location>
        <begin position="145"/>
        <end position="165"/>
    </location>
</feature>
<feature type="transmembrane region" description="Helical" evidence="1">
    <location>
        <begin position="216"/>
        <end position="241"/>
    </location>
</feature>
<dbReference type="Proteomes" id="UP000190188">
    <property type="component" value="Unassembled WGS sequence"/>
</dbReference>
<name>A0A1T2X723_9BACL</name>
<dbReference type="PANTHER" id="PTHR37305">
    <property type="entry name" value="INTEGRAL MEMBRANE PROTEIN-RELATED"/>
    <property type="match status" value="1"/>
</dbReference>
<keyword evidence="1" id="KW-0812">Transmembrane</keyword>
<reference evidence="2 3" key="1">
    <citation type="submission" date="2017-01" db="EMBL/GenBank/DDBJ databases">
        <title>Genome analysis of Paenibacillus selenitrireducens ES3-24.</title>
        <authorList>
            <person name="Xu D."/>
            <person name="Yao R."/>
            <person name="Zheng S."/>
        </authorList>
    </citation>
    <scope>NUCLEOTIDE SEQUENCE [LARGE SCALE GENOMIC DNA]</scope>
    <source>
        <strain evidence="2 3">ES3-24</strain>
    </source>
</reference>
<feature type="transmembrane region" description="Helical" evidence="1">
    <location>
        <begin position="177"/>
        <end position="196"/>
    </location>
</feature>
<evidence type="ECO:0000313" key="3">
    <source>
        <dbReference type="Proteomes" id="UP000190188"/>
    </source>
</evidence>
<organism evidence="2 3">
    <name type="scientific">Paenibacillus selenitireducens</name>
    <dbReference type="NCBI Taxonomy" id="1324314"/>
    <lineage>
        <taxon>Bacteria</taxon>
        <taxon>Bacillati</taxon>
        <taxon>Bacillota</taxon>
        <taxon>Bacilli</taxon>
        <taxon>Bacillales</taxon>
        <taxon>Paenibacillaceae</taxon>
        <taxon>Paenibacillus</taxon>
    </lineage>
</organism>
<evidence type="ECO:0000256" key="1">
    <source>
        <dbReference type="SAM" id="Phobius"/>
    </source>
</evidence>